<dbReference type="PANTHER" id="PTHR12933:SF0">
    <property type="entry name" value="U3 SMALL NUCLEOLAR RNA-ASSOCIATED PROTEIN 25 HOMOLOG"/>
    <property type="match status" value="1"/>
</dbReference>
<comment type="similarity">
    <text evidence="2">Belongs to the UTP25 family.</text>
</comment>
<sequence>MARGKRSNRGGKRKFHRSDDRPKPKKSKFNLKEASYVKDRDIKNKEIEKRRQMLEEEKLQQRDIESDNSGDEQENPLQNLLSSFVNTTSLQITAIESNSESDDFSDKDDVEESNEIRDKLTMESNNMDEEADLPSDSDEIKMKDADEEDPETTQEDAGYLKDPFSIHLHDDLSDKLYEAVSNVPQTVETQKIIWPVLGNLTCQIPKFLDDAKDTMKESNISVLEYKQFAKCGTVPQLIDNINWDKLYVKSQIHGNLTQANYSNTKDNANTTPSPMTPLQRELFSIINNYQDLYYPERTFSNADQIRFVYCLHIINHVLKTRTKILHHNAKITKSKCTNMTEIPDEYRDQGLVRPKILIIVPFRHSCLKIVELLISILIGEDKGGSVMNKTRFMEDFSGNELAMSKKNPKPEDYELTFQGNTDDTFKIGIAITKKTLKLYSEFYSSDIIISSLLGLRILIGAEGEADRDYDFLASVELLILDQAELFLMQNWDHMIHILNHLHLQPKDSHGTDFSRVRSWCVNGWTKYYRQTLIFSSIHVPEIYGIFNKKCYNYAGKVKIINPISPGSICQVAVQIPQVFHRFDTSSHSQALEYRMEFFTTKILPQYKDRIMNHTLIFIPSYFDFVKLRNYFKKEEYSFVQICEYSKDAKVARARDMFFHSDAHFLLYSERFHFFRRIRVKGIRHIIFYAPPIFPQFYVEMCNLMQEANQNPRSGSGSNMTITILYCKYDIMQLSAIVGAERANKMFGSEKSIHMLMTGE</sequence>
<dbReference type="GO" id="GO:0032040">
    <property type="term" value="C:small-subunit processome"/>
    <property type="evidence" value="ECO:0007669"/>
    <property type="project" value="TreeGrafter"/>
</dbReference>
<dbReference type="GeneID" id="117231018"/>
<proteinExistence type="inferred from homology"/>
<evidence type="ECO:0000259" key="6">
    <source>
        <dbReference type="Pfam" id="PF22916"/>
    </source>
</evidence>
<reference evidence="8" key="1">
    <citation type="submission" date="2025-08" db="UniProtKB">
        <authorList>
            <consortium name="RefSeq"/>
        </authorList>
    </citation>
    <scope>IDENTIFICATION</scope>
    <source>
        <tissue evidence="8">Muscle</tissue>
    </source>
</reference>
<accession>A0A6J3JX90</accession>
<dbReference type="InterPro" id="IPR053940">
    <property type="entry name" value="UTP25_NTPase-like"/>
</dbReference>
<evidence type="ECO:0000313" key="7">
    <source>
        <dbReference type="Proteomes" id="UP000504631"/>
    </source>
</evidence>
<feature type="compositionally biased region" description="Basic residues" evidence="4">
    <location>
        <begin position="1"/>
        <end position="16"/>
    </location>
</feature>
<dbReference type="Proteomes" id="UP000504631">
    <property type="component" value="Unplaced"/>
</dbReference>
<feature type="domain" description="UTP25 NTP hydrolase-like" evidence="6">
    <location>
        <begin position="289"/>
        <end position="557"/>
    </location>
</feature>
<feature type="domain" description="UTP25 C-terminal" evidence="5">
    <location>
        <begin position="567"/>
        <end position="753"/>
    </location>
</feature>
<feature type="region of interest" description="Disordered" evidence="4">
    <location>
        <begin position="96"/>
        <end position="156"/>
    </location>
</feature>
<keyword evidence="7" id="KW-1185">Reference proteome</keyword>
<dbReference type="InterPro" id="IPR053939">
    <property type="entry name" value="UTP25_C"/>
</dbReference>
<feature type="compositionally biased region" description="Basic and acidic residues" evidence="4">
    <location>
        <begin position="35"/>
        <end position="65"/>
    </location>
</feature>
<evidence type="ECO:0000256" key="3">
    <source>
        <dbReference type="ARBA" id="ARBA00023242"/>
    </source>
</evidence>
<dbReference type="RefSeq" id="XP_033344941.1">
    <property type="nucleotide sequence ID" value="XM_033489050.1"/>
</dbReference>
<feature type="compositionally biased region" description="Acidic residues" evidence="4">
    <location>
        <begin position="99"/>
        <end position="113"/>
    </location>
</feature>
<dbReference type="GO" id="GO:0034511">
    <property type="term" value="F:U3 snoRNA binding"/>
    <property type="evidence" value="ECO:0007669"/>
    <property type="project" value="InterPro"/>
</dbReference>
<feature type="compositionally biased region" description="Acidic residues" evidence="4">
    <location>
        <begin position="145"/>
        <end position="154"/>
    </location>
</feature>
<dbReference type="Pfam" id="PF22916">
    <property type="entry name" value="UTP25_NTPase-like"/>
    <property type="match status" value="1"/>
</dbReference>
<evidence type="ECO:0000256" key="1">
    <source>
        <dbReference type="ARBA" id="ARBA00004604"/>
    </source>
</evidence>
<evidence type="ECO:0000256" key="4">
    <source>
        <dbReference type="SAM" id="MobiDB-lite"/>
    </source>
</evidence>
<organism evidence="7 8">
    <name type="scientific">Bombus vosnesenskii</name>
    <dbReference type="NCBI Taxonomy" id="207650"/>
    <lineage>
        <taxon>Eukaryota</taxon>
        <taxon>Metazoa</taxon>
        <taxon>Ecdysozoa</taxon>
        <taxon>Arthropoda</taxon>
        <taxon>Hexapoda</taxon>
        <taxon>Insecta</taxon>
        <taxon>Pterygota</taxon>
        <taxon>Neoptera</taxon>
        <taxon>Endopterygota</taxon>
        <taxon>Hymenoptera</taxon>
        <taxon>Apocrita</taxon>
        <taxon>Aculeata</taxon>
        <taxon>Apoidea</taxon>
        <taxon>Anthophila</taxon>
        <taxon>Apidae</taxon>
        <taxon>Bombus</taxon>
        <taxon>Pyrobombus</taxon>
    </lineage>
</organism>
<dbReference type="GO" id="GO:0000462">
    <property type="term" value="P:maturation of SSU-rRNA from tricistronic rRNA transcript (SSU-rRNA, 5.8S rRNA, LSU-rRNA)"/>
    <property type="evidence" value="ECO:0007669"/>
    <property type="project" value="TreeGrafter"/>
</dbReference>
<dbReference type="PANTHER" id="PTHR12933">
    <property type="entry name" value="ORF PROTEIN-RELATED"/>
    <property type="match status" value="1"/>
</dbReference>
<comment type="subcellular location">
    <subcellularLocation>
        <location evidence="1">Nucleus</location>
        <location evidence="1">Nucleolus</location>
    </subcellularLocation>
</comment>
<protein>
    <submittedName>
        <fullName evidence="8">Digestive organ expansion factor homolog</fullName>
    </submittedName>
</protein>
<keyword evidence="3" id="KW-0539">Nucleus</keyword>
<evidence type="ECO:0000256" key="2">
    <source>
        <dbReference type="ARBA" id="ARBA00009223"/>
    </source>
</evidence>
<dbReference type="InterPro" id="IPR010678">
    <property type="entry name" value="UTP25"/>
</dbReference>
<evidence type="ECO:0000313" key="8">
    <source>
        <dbReference type="RefSeq" id="XP_033344941.1"/>
    </source>
</evidence>
<dbReference type="AlphaFoldDB" id="A0A6J3JX90"/>
<dbReference type="Pfam" id="PF06862">
    <property type="entry name" value="Utp25_C"/>
    <property type="match status" value="1"/>
</dbReference>
<feature type="compositionally biased region" description="Acidic residues" evidence="4">
    <location>
        <begin position="126"/>
        <end position="137"/>
    </location>
</feature>
<name>A0A6J3JX90_9HYME</name>
<dbReference type="KEGG" id="bvk:117231018"/>
<evidence type="ECO:0000259" key="5">
    <source>
        <dbReference type="Pfam" id="PF06862"/>
    </source>
</evidence>
<gene>
    <name evidence="8" type="primary">LOC117231018</name>
</gene>
<dbReference type="GO" id="GO:0019843">
    <property type="term" value="F:rRNA binding"/>
    <property type="evidence" value="ECO:0007669"/>
    <property type="project" value="TreeGrafter"/>
</dbReference>
<feature type="region of interest" description="Disordered" evidence="4">
    <location>
        <begin position="1"/>
        <end position="82"/>
    </location>
</feature>